<feature type="domain" description="HTH gntR-type" evidence="4">
    <location>
        <begin position="19"/>
        <end position="86"/>
    </location>
</feature>
<dbReference type="RefSeq" id="WP_253963303.1">
    <property type="nucleotide sequence ID" value="NZ_JALHBS010000027.1"/>
</dbReference>
<name>A0A9X2H5W8_9HYPH</name>
<dbReference type="PANTHER" id="PTHR43537">
    <property type="entry name" value="TRANSCRIPTIONAL REGULATOR, GNTR FAMILY"/>
    <property type="match status" value="1"/>
</dbReference>
<dbReference type="CDD" id="cd07377">
    <property type="entry name" value="WHTH_GntR"/>
    <property type="match status" value="1"/>
</dbReference>
<dbReference type="InterPro" id="IPR011711">
    <property type="entry name" value="GntR_C"/>
</dbReference>
<evidence type="ECO:0000313" key="6">
    <source>
        <dbReference type="Proteomes" id="UP001155220"/>
    </source>
</evidence>
<dbReference type="SUPFAM" id="SSF46785">
    <property type="entry name" value="Winged helix' DNA-binding domain"/>
    <property type="match status" value="1"/>
</dbReference>
<dbReference type="InterPro" id="IPR008920">
    <property type="entry name" value="TF_FadR/GntR_C"/>
</dbReference>
<dbReference type="PROSITE" id="PS50949">
    <property type="entry name" value="HTH_GNTR"/>
    <property type="match status" value="1"/>
</dbReference>
<evidence type="ECO:0000313" key="5">
    <source>
        <dbReference type="EMBL" id="MCP3054425.1"/>
    </source>
</evidence>
<sequence length="242" mass="27115">MSVTEDPGESSELVTLKTSSLTSVVEKEIERLILGGKLRPGERLNEFQLANRFGMSRGPLREAMRSLNAKGLVDVVRNRGVFVREIPVDEALEIYDLRSAIFGLAGRLLADKLTDEMLSKLKGFLKTMDEHAANGDFDAYYPVNLAFHAFLVTSTGNRTLVREYQSFVDRLHLCRTRTLVQAKGLSVSNYEHREMVDALASGNLSRAHEAFFRHVQRAKLRFLSTLEEPGDGDRAPQDKTAT</sequence>
<keyword evidence="2" id="KW-0238">DNA-binding</keyword>
<keyword evidence="1" id="KW-0805">Transcription regulation</keyword>
<dbReference type="SMART" id="SM00345">
    <property type="entry name" value="HTH_GNTR"/>
    <property type="match status" value="1"/>
</dbReference>
<accession>A0A9X2H5W8</accession>
<dbReference type="EMBL" id="JALHBS010000027">
    <property type="protein sequence ID" value="MCP3054425.1"/>
    <property type="molecule type" value="Genomic_DNA"/>
</dbReference>
<keyword evidence="6" id="KW-1185">Reference proteome</keyword>
<dbReference type="GO" id="GO:0003700">
    <property type="term" value="F:DNA-binding transcription factor activity"/>
    <property type="evidence" value="ECO:0007669"/>
    <property type="project" value="InterPro"/>
</dbReference>
<dbReference type="Proteomes" id="UP001155220">
    <property type="component" value="Unassembled WGS sequence"/>
</dbReference>
<dbReference type="Gene3D" id="1.20.120.530">
    <property type="entry name" value="GntR ligand-binding domain-like"/>
    <property type="match status" value="1"/>
</dbReference>
<evidence type="ECO:0000256" key="1">
    <source>
        <dbReference type="ARBA" id="ARBA00023015"/>
    </source>
</evidence>
<comment type="caution">
    <text evidence="5">The sequence shown here is derived from an EMBL/GenBank/DDBJ whole genome shotgun (WGS) entry which is preliminary data.</text>
</comment>
<dbReference type="InterPro" id="IPR036388">
    <property type="entry name" value="WH-like_DNA-bd_sf"/>
</dbReference>
<dbReference type="InterPro" id="IPR036390">
    <property type="entry name" value="WH_DNA-bd_sf"/>
</dbReference>
<proteinExistence type="predicted"/>
<protein>
    <submittedName>
        <fullName evidence="5">FCD domain-containing protein</fullName>
    </submittedName>
</protein>
<dbReference type="PANTHER" id="PTHR43537:SF5">
    <property type="entry name" value="UXU OPERON TRANSCRIPTIONAL REGULATOR"/>
    <property type="match status" value="1"/>
</dbReference>
<dbReference type="Pfam" id="PF07729">
    <property type="entry name" value="FCD"/>
    <property type="match status" value="1"/>
</dbReference>
<evidence type="ECO:0000256" key="2">
    <source>
        <dbReference type="ARBA" id="ARBA00023125"/>
    </source>
</evidence>
<gene>
    <name evidence="5" type="ORF">MJ956_04595</name>
</gene>
<dbReference type="SUPFAM" id="SSF48008">
    <property type="entry name" value="GntR ligand-binding domain-like"/>
    <property type="match status" value="1"/>
</dbReference>
<organism evidence="5 6">
    <name type="scientific">Aurantimonas marianensis</name>
    <dbReference type="NCBI Taxonomy" id="2920428"/>
    <lineage>
        <taxon>Bacteria</taxon>
        <taxon>Pseudomonadati</taxon>
        <taxon>Pseudomonadota</taxon>
        <taxon>Alphaproteobacteria</taxon>
        <taxon>Hyphomicrobiales</taxon>
        <taxon>Aurantimonadaceae</taxon>
        <taxon>Aurantimonas</taxon>
    </lineage>
</organism>
<dbReference type="SMART" id="SM00895">
    <property type="entry name" value="FCD"/>
    <property type="match status" value="1"/>
</dbReference>
<evidence type="ECO:0000256" key="3">
    <source>
        <dbReference type="ARBA" id="ARBA00023163"/>
    </source>
</evidence>
<dbReference type="GO" id="GO:0003677">
    <property type="term" value="F:DNA binding"/>
    <property type="evidence" value="ECO:0007669"/>
    <property type="project" value="UniProtKB-KW"/>
</dbReference>
<evidence type="ECO:0000259" key="4">
    <source>
        <dbReference type="PROSITE" id="PS50949"/>
    </source>
</evidence>
<dbReference type="Pfam" id="PF00392">
    <property type="entry name" value="GntR"/>
    <property type="match status" value="1"/>
</dbReference>
<reference evidence="5" key="1">
    <citation type="submission" date="2022-03" db="EMBL/GenBank/DDBJ databases">
        <title>Aurantimonas Liuensis sp. Nov., isolated from the hadal seawater of the Mariana Trench.</title>
        <authorList>
            <person name="Liu R."/>
        </authorList>
    </citation>
    <scope>NUCLEOTIDE SEQUENCE</scope>
    <source>
        <strain evidence="5">LRZ36</strain>
    </source>
</reference>
<keyword evidence="3" id="KW-0804">Transcription</keyword>
<dbReference type="AlphaFoldDB" id="A0A9X2H5W8"/>
<dbReference type="Gene3D" id="1.10.10.10">
    <property type="entry name" value="Winged helix-like DNA-binding domain superfamily/Winged helix DNA-binding domain"/>
    <property type="match status" value="1"/>
</dbReference>
<dbReference type="InterPro" id="IPR000524">
    <property type="entry name" value="Tscrpt_reg_HTH_GntR"/>
</dbReference>